<dbReference type="EMBL" id="ML179428">
    <property type="protein sequence ID" value="THU87943.1"/>
    <property type="molecule type" value="Genomic_DNA"/>
</dbReference>
<dbReference type="OrthoDB" id="2975990at2759"/>
<evidence type="ECO:0000313" key="3">
    <source>
        <dbReference type="Proteomes" id="UP000297245"/>
    </source>
</evidence>
<dbReference type="SUPFAM" id="SSF48452">
    <property type="entry name" value="TPR-like"/>
    <property type="match status" value="1"/>
</dbReference>
<protein>
    <submittedName>
        <fullName evidence="2">Uncharacterized protein</fullName>
    </submittedName>
</protein>
<dbReference type="AlphaFoldDB" id="A0A4S8LGS2"/>
<reference evidence="2 3" key="1">
    <citation type="journal article" date="2019" name="Nat. Ecol. Evol.">
        <title>Megaphylogeny resolves global patterns of mushroom evolution.</title>
        <authorList>
            <person name="Varga T."/>
            <person name="Krizsan K."/>
            <person name="Foldi C."/>
            <person name="Dima B."/>
            <person name="Sanchez-Garcia M."/>
            <person name="Sanchez-Ramirez S."/>
            <person name="Szollosi G.J."/>
            <person name="Szarkandi J.G."/>
            <person name="Papp V."/>
            <person name="Albert L."/>
            <person name="Andreopoulos W."/>
            <person name="Angelini C."/>
            <person name="Antonin V."/>
            <person name="Barry K.W."/>
            <person name="Bougher N.L."/>
            <person name="Buchanan P."/>
            <person name="Buyck B."/>
            <person name="Bense V."/>
            <person name="Catcheside P."/>
            <person name="Chovatia M."/>
            <person name="Cooper J."/>
            <person name="Damon W."/>
            <person name="Desjardin D."/>
            <person name="Finy P."/>
            <person name="Geml J."/>
            <person name="Haridas S."/>
            <person name="Hughes K."/>
            <person name="Justo A."/>
            <person name="Karasinski D."/>
            <person name="Kautmanova I."/>
            <person name="Kiss B."/>
            <person name="Kocsube S."/>
            <person name="Kotiranta H."/>
            <person name="LaButti K.M."/>
            <person name="Lechner B.E."/>
            <person name="Liimatainen K."/>
            <person name="Lipzen A."/>
            <person name="Lukacs Z."/>
            <person name="Mihaltcheva S."/>
            <person name="Morgado L.N."/>
            <person name="Niskanen T."/>
            <person name="Noordeloos M.E."/>
            <person name="Ohm R.A."/>
            <person name="Ortiz-Santana B."/>
            <person name="Ovrebo C."/>
            <person name="Racz N."/>
            <person name="Riley R."/>
            <person name="Savchenko A."/>
            <person name="Shiryaev A."/>
            <person name="Soop K."/>
            <person name="Spirin V."/>
            <person name="Szebenyi C."/>
            <person name="Tomsovsky M."/>
            <person name="Tulloss R.E."/>
            <person name="Uehling J."/>
            <person name="Grigoriev I.V."/>
            <person name="Vagvolgyi C."/>
            <person name="Papp T."/>
            <person name="Martin F.M."/>
            <person name="Miettinen O."/>
            <person name="Hibbett D.S."/>
            <person name="Nagy L.G."/>
        </authorList>
    </citation>
    <scope>NUCLEOTIDE SEQUENCE [LARGE SCALE GENOMIC DNA]</scope>
    <source>
        <strain evidence="2 3">CBS 962.96</strain>
    </source>
</reference>
<proteinExistence type="predicted"/>
<evidence type="ECO:0000256" key="1">
    <source>
        <dbReference type="SAM" id="MobiDB-lite"/>
    </source>
</evidence>
<feature type="region of interest" description="Disordered" evidence="1">
    <location>
        <begin position="24"/>
        <end position="51"/>
    </location>
</feature>
<feature type="region of interest" description="Disordered" evidence="1">
    <location>
        <begin position="334"/>
        <end position="378"/>
    </location>
</feature>
<accession>A0A4S8LGS2</accession>
<evidence type="ECO:0000313" key="2">
    <source>
        <dbReference type="EMBL" id="THU87943.1"/>
    </source>
</evidence>
<name>A0A4S8LGS2_DENBC</name>
<feature type="compositionally biased region" description="Polar residues" evidence="1">
    <location>
        <begin position="29"/>
        <end position="38"/>
    </location>
</feature>
<dbReference type="Proteomes" id="UP000297245">
    <property type="component" value="Unassembled WGS sequence"/>
</dbReference>
<dbReference type="InterPro" id="IPR011990">
    <property type="entry name" value="TPR-like_helical_dom_sf"/>
</dbReference>
<sequence length="727" mass="80399">MYSWLCQESGRPYQHYPLIPQPALHLKNTETTETGTKPSSREEASMSPSHLLSPLPSALSSFLPRGFCGLQVGKSWPSFSRISRLALAERTLSQATAKSPGTSVLKMTDIVTTLTTIVGLGVQLKDSINQLIGAIGDGSKKNKDEDFTGTRQIDCKIEKASDFELQHALEKCQKAPLTKNMSGMRRWLHRDAIESVLKDVEKHITGCFREFTALTAIRTERKLDNHDVQVDRKLVKVNRKLDELLRRSVRQAPASPRSNAYYTQNITKNRTGVQGRYTTSTLKARLATVRGRGSLDLPRTRGIPTRGFVKPPIGVGSSATRDSSIEDLTFNVHRPSKNPNRRVVKRKPPPFIRSDTTSTSITSASSVSLPSSPPSSVTSVPTVSFGMARAAGPGDRTHIRALSNPVLPTTLQNVTTYTSPRSVAGAIRIPPSPTSPNFSSSSPNLSTFPATFASMEHVNLFSQAHDYDTECRRLRSLQHHNEALKAARNAVVLRRTILSMNHDYKNVTALARSLIHVGVCLGKLLVDFRSPSSPTKQSPRRGGKSEAERRKVRSELVKVWEECVELYREAFRKDKSLRVELAAVLYNLSLKLSEPTHEELPSSSIDLETALDGAEEAVDHFAILERDNPAIYSMDLANAQLNLSFILSYLGRSDKALAIARKAVTVSYRLTSAGPHTQERVMIIKTLHKSLIRVSFCLKDLGKKKEAMKAQMEADNVLKKPFFVSGS</sequence>
<organism evidence="2 3">
    <name type="scientific">Dendrothele bispora (strain CBS 962.96)</name>
    <dbReference type="NCBI Taxonomy" id="1314807"/>
    <lineage>
        <taxon>Eukaryota</taxon>
        <taxon>Fungi</taxon>
        <taxon>Dikarya</taxon>
        <taxon>Basidiomycota</taxon>
        <taxon>Agaricomycotina</taxon>
        <taxon>Agaricomycetes</taxon>
        <taxon>Agaricomycetidae</taxon>
        <taxon>Agaricales</taxon>
        <taxon>Agaricales incertae sedis</taxon>
        <taxon>Dendrothele</taxon>
    </lineage>
</organism>
<gene>
    <name evidence="2" type="ORF">K435DRAFT_803885</name>
</gene>
<keyword evidence="3" id="KW-1185">Reference proteome</keyword>
<dbReference type="Gene3D" id="1.25.40.10">
    <property type="entry name" value="Tetratricopeptide repeat domain"/>
    <property type="match status" value="1"/>
</dbReference>
<feature type="compositionally biased region" description="Basic residues" evidence="1">
    <location>
        <begin position="334"/>
        <end position="348"/>
    </location>
</feature>
<feature type="compositionally biased region" description="Low complexity" evidence="1">
    <location>
        <begin position="354"/>
        <end position="378"/>
    </location>
</feature>
<feature type="region of interest" description="Disordered" evidence="1">
    <location>
        <begin position="295"/>
        <end position="321"/>
    </location>
</feature>